<evidence type="ECO:0000313" key="3">
    <source>
        <dbReference type="Proteomes" id="UP001054837"/>
    </source>
</evidence>
<reference evidence="2 3" key="1">
    <citation type="submission" date="2021-06" db="EMBL/GenBank/DDBJ databases">
        <title>Caerostris darwini draft genome.</title>
        <authorList>
            <person name="Kono N."/>
            <person name="Arakawa K."/>
        </authorList>
    </citation>
    <scope>NUCLEOTIDE SEQUENCE [LARGE SCALE GENOMIC DNA]</scope>
</reference>
<proteinExistence type="predicted"/>
<comment type="caution">
    <text evidence="2">The sequence shown here is derived from an EMBL/GenBank/DDBJ whole genome shotgun (WGS) entry which is preliminary data.</text>
</comment>
<organism evidence="2 3">
    <name type="scientific">Caerostris darwini</name>
    <dbReference type="NCBI Taxonomy" id="1538125"/>
    <lineage>
        <taxon>Eukaryota</taxon>
        <taxon>Metazoa</taxon>
        <taxon>Ecdysozoa</taxon>
        <taxon>Arthropoda</taxon>
        <taxon>Chelicerata</taxon>
        <taxon>Arachnida</taxon>
        <taxon>Araneae</taxon>
        <taxon>Araneomorphae</taxon>
        <taxon>Entelegynae</taxon>
        <taxon>Araneoidea</taxon>
        <taxon>Araneidae</taxon>
        <taxon>Caerostris</taxon>
    </lineage>
</organism>
<name>A0AAV4VSD3_9ARAC</name>
<feature type="region of interest" description="Disordered" evidence="1">
    <location>
        <begin position="178"/>
        <end position="245"/>
    </location>
</feature>
<dbReference type="AlphaFoldDB" id="A0AAV4VSD3"/>
<keyword evidence="3" id="KW-1185">Reference proteome</keyword>
<evidence type="ECO:0000256" key="1">
    <source>
        <dbReference type="SAM" id="MobiDB-lite"/>
    </source>
</evidence>
<feature type="compositionally biased region" description="Polar residues" evidence="1">
    <location>
        <begin position="227"/>
        <end position="244"/>
    </location>
</feature>
<gene>
    <name evidence="2" type="ORF">CDAR_99591</name>
</gene>
<accession>A0AAV4VSD3</accession>
<sequence>MSQSSSGPPVVETYSPESPPLFEQGINAVVDPNNMDTTQTVTAEQLSSNEFLMNHPAPRRLTEPTLEHYLYFEVLLKEAATLMDKVHKSSSAAQNVRSPTWEKASLQVEDASKRIRAICHYTGIPASHLPTKKELTEMRKAKDLQILQQEAEAKIIAETPATVAETPTTTTTQETVIDDSHKPGTATKRKNPAPEDDEGFITVQSRKDKRNVKINKNNVKTPMTPKPNLNNATRTQPTFTSRPVNESRAYSEVLRKANQGKQVSHAPQPIIAQEEPLPCANSNRPALAVTERVVYNSECSLSEIFQCLMDLANANPSHSHIIQQAFGLAKGKMQTSQNKFDMSYHLFAAYTHVLSTSELCTA</sequence>
<evidence type="ECO:0000313" key="2">
    <source>
        <dbReference type="EMBL" id="GIY72815.1"/>
    </source>
</evidence>
<protein>
    <submittedName>
        <fullName evidence="2">Uncharacterized protein</fullName>
    </submittedName>
</protein>
<dbReference type="Proteomes" id="UP001054837">
    <property type="component" value="Unassembled WGS sequence"/>
</dbReference>
<dbReference type="EMBL" id="BPLQ01013525">
    <property type="protein sequence ID" value="GIY72815.1"/>
    <property type="molecule type" value="Genomic_DNA"/>
</dbReference>